<name>A0A151RMG1_CAJCA</name>
<dbReference type="GO" id="GO:0003676">
    <property type="term" value="F:nucleic acid binding"/>
    <property type="evidence" value="ECO:0007669"/>
    <property type="project" value="InterPro"/>
</dbReference>
<dbReference type="InterPro" id="IPR043128">
    <property type="entry name" value="Rev_trsase/Diguanyl_cyclase"/>
</dbReference>
<dbReference type="Gramene" id="C.cajan_34361.t">
    <property type="protein sequence ID" value="C.cajan_34361.t"/>
    <property type="gene ID" value="C.cajan_34361"/>
</dbReference>
<dbReference type="AlphaFoldDB" id="A0A151RMG1"/>
<proteinExistence type="predicted"/>
<dbReference type="InterPro" id="IPR001584">
    <property type="entry name" value="Integrase_cat-core"/>
</dbReference>
<dbReference type="Gene3D" id="3.30.70.270">
    <property type="match status" value="1"/>
</dbReference>
<sequence length="285" mass="33044">MLEWPKPFFVCNLHGFLGLSDFYHQFICGYASIVRPLNALLKLGSFHWTLEAQVAFNTLKRAMTEALVLALPSFSFWHTRQQKKYETKLPISLLHPLPIPNVIWEDLSLDFIISLPSFSGNIVILVVVDCFSKGAYFGTLPTHFTTFKVAQLFFDHVCKHHGVPRSLVFDHDHIFIRKFWRELFKVCSTKLCMSTSYHPESDGQTDVLNHVLEQYLRSFIHTHLAQWSHFLSLAEWSYNTSVHTATRYFPFQIIFGKPFASIPHYLLGSDIRLSYSNAKHVFVPF</sequence>
<dbReference type="SUPFAM" id="SSF53098">
    <property type="entry name" value="Ribonuclease H-like"/>
    <property type="match status" value="1"/>
</dbReference>
<organism evidence="2 3">
    <name type="scientific">Cajanus cajan</name>
    <name type="common">Pigeon pea</name>
    <name type="synonym">Cajanus indicus</name>
    <dbReference type="NCBI Taxonomy" id="3821"/>
    <lineage>
        <taxon>Eukaryota</taxon>
        <taxon>Viridiplantae</taxon>
        <taxon>Streptophyta</taxon>
        <taxon>Embryophyta</taxon>
        <taxon>Tracheophyta</taxon>
        <taxon>Spermatophyta</taxon>
        <taxon>Magnoliopsida</taxon>
        <taxon>eudicotyledons</taxon>
        <taxon>Gunneridae</taxon>
        <taxon>Pentapetalae</taxon>
        <taxon>rosids</taxon>
        <taxon>fabids</taxon>
        <taxon>Fabales</taxon>
        <taxon>Fabaceae</taxon>
        <taxon>Papilionoideae</taxon>
        <taxon>50 kb inversion clade</taxon>
        <taxon>NPAAA clade</taxon>
        <taxon>indigoferoid/millettioid clade</taxon>
        <taxon>Phaseoleae</taxon>
        <taxon>Cajanus</taxon>
    </lineage>
</organism>
<dbReference type="EMBL" id="KQ483655">
    <property type="protein sequence ID" value="KYP43739.1"/>
    <property type="molecule type" value="Genomic_DNA"/>
</dbReference>
<keyword evidence="3" id="KW-1185">Reference proteome</keyword>
<protein>
    <submittedName>
        <fullName evidence="2">Retrotransposable element Tf2</fullName>
    </submittedName>
</protein>
<dbReference type="Gene3D" id="3.30.420.10">
    <property type="entry name" value="Ribonuclease H-like superfamily/Ribonuclease H"/>
    <property type="match status" value="1"/>
</dbReference>
<dbReference type="SUPFAM" id="SSF56672">
    <property type="entry name" value="DNA/RNA polymerases"/>
    <property type="match status" value="1"/>
</dbReference>
<gene>
    <name evidence="2" type="ORF">KK1_034819</name>
</gene>
<dbReference type="PROSITE" id="PS50994">
    <property type="entry name" value="INTEGRASE"/>
    <property type="match status" value="1"/>
</dbReference>
<dbReference type="Proteomes" id="UP000075243">
    <property type="component" value="Unassembled WGS sequence"/>
</dbReference>
<dbReference type="InterPro" id="IPR012337">
    <property type="entry name" value="RNaseH-like_sf"/>
</dbReference>
<dbReference type="PANTHER" id="PTHR37984">
    <property type="entry name" value="PROTEIN CBG26694"/>
    <property type="match status" value="1"/>
</dbReference>
<feature type="domain" description="Integrase catalytic" evidence="1">
    <location>
        <begin position="94"/>
        <end position="258"/>
    </location>
</feature>
<evidence type="ECO:0000313" key="2">
    <source>
        <dbReference type="EMBL" id="KYP43739.1"/>
    </source>
</evidence>
<dbReference type="GO" id="GO:0015074">
    <property type="term" value="P:DNA integration"/>
    <property type="evidence" value="ECO:0007669"/>
    <property type="project" value="InterPro"/>
</dbReference>
<dbReference type="InterPro" id="IPR050951">
    <property type="entry name" value="Retrovirus_Pol_polyprotein"/>
</dbReference>
<reference evidence="2" key="1">
    <citation type="journal article" date="2012" name="Nat. Biotechnol.">
        <title>Draft genome sequence of pigeonpea (Cajanus cajan), an orphan legume crop of resource-poor farmers.</title>
        <authorList>
            <person name="Varshney R.K."/>
            <person name="Chen W."/>
            <person name="Li Y."/>
            <person name="Bharti A.K."/>
            <person name="Saxena R.K."/>
            <person name="Schlueter J.A."/>
            <person name="Donoghue M.T."/>
            <person name="Azam S."/>
            <person name="Fan G."/>
            <person name="Whaley A.M."/>
            <person name="Farmer A.D."/>
            <person name="Sheridan J."/>
            <person name="Iwata A."/>
            <person name="Tuteja R."/>
            <person name="Penmetsa R.V."/>
            <person name="Wu W."/>
            <person name="Upadhyaya H.D."/>
            <person name="Yang S.P."/>
            <person name="Shah T."/>
            <person name="Saxena K.B."/>
            <person name="Michael T."/>
            <person name="McCombie W.R."/>
            <person name="Yang B."/>
            <person name="Zhang G."/>
            <person name="Yang H."/>
            <person name="Wang J."/>
            <person name="Spillane C."/>
            <person name="Cook D.R."/>
            <person name="May G.D."/>
            <person name="Xu X."/>
            <person name="Jackson S.A."/>
        </authorList>
    </citation>
    <scope>NUCLEOTIDE SEQUENCE [LARGE SCALE GENOMIC DNA]</scope>
</reference>
<dbReference type="InterPro" id="IPR043502">
    <property type="entry name" value="DNA/RNA_pol_sf"/>
</dbReference>
<evidence type="ECO:0000259" key="1">
    <source>
        <dbReference type="PROSITE" id="PS50994"/>
    </source>
</evidence>
<dbReference type="InterPro" id="IPR036397">
    <property type="entry name" value="RNaseH_sf"/>
</dbReference>
<accession>A0A151RMG1</accession>
<evidence type="ECO:0000313" key="3">
    <source>
        <dbReference type="Proteomes" id="UP000075243"/>
    </source>
</evidence>
<dbReference type="PANTHER" id="PTHR37984:SF5">
    <property type="entry name" value="PROTEIN NYNRIN-LIKE"/>
    <property type="match status" value="1"/>
</dbReference>